<dbReference type="SUPFAM" id="SSF54197">
    <property type="entry name" value="HIT-like"/>
    <property type="match status" value="1"/>
</dbReference>
<dbReference type="eggNOG" id="KOG2476">
    <property type="taxonomic scope" value="Eukaryota"/>
</dbReference>
<name>A0A1I7RRU4_BURXY</name>
<dbReference type="OrthoDB" id="444325at2759"/>
<dbReference type="GO" id="GO:0061632">
    <property type="term" value="F:RNA lariat debranching enzyme activator activity"/>
    <property type="evidence" value="ECO:0007669"/>
    <property type="project" value="TreeGrafter"/>
</dbReference>
<evidence type="ECO:0000259" key="3">
    <source>
        <dbReference type="Pfam" id="PF04676"/>
    </source>
</evidence>
<keyword evidence="7" id="KW-1185">Reference proteome</keyword>
<dbReference type="EMBL" id="CAJFDI010000005">
    <property type="protein sequence ID" value="CAD5231905.1"/>
    <property type="molecule type" value="Genomic_DNA"/>
</dbReference>
<evidence type="ECO:0000256" key="1">
    <source>
        <dbReference type="ARBA" id="ARBA00006795"/>
    </source>
</evidence>
<sequence>MANKDVKVLAVGDVNGNFNLLRKKLNVINKKNGPFDLVFCVGEFFGPNEEENQAVVEGKIEFPIPLYILGPNCPSTARFYPETGVEFSPNLTFLGRRGILHAASGLTICYLSGIEGKSANPFQFVEDDIDDLLLPVRTQSGFLGIDVLLTSVWPSSVAKHSINQPNAENEGSKHISRLAAALKPRYHFAGMGPHYERSPYRNHRVLVEAAQHVTRFIGLAPVGNPNKEKWIYAFNVKPMRFLTRPELTTQPPNTTEFPYMEILTEYVQEQREKEVQRNSSQFFFDTAHYSDEEEEGENSRGRRRRGDQENGPPPKRKQNITEENCWFCLSNEKAEKHLIVSIGSSSYMAMPKGPLNDLHVMVLSVGHIQSLAAASEQLKEEVAKYRDAYTLVCNQKGMALCIFERNYKTSHLQVQFVPLPKDVAKHLRSSFVEEGSKRGIEFVFMKEDEQISDFVNEGSPYFYVELPDSTRLFTKSMNGFPIQFPREVLCGPKLLNAPEKVDWRECVLSNENEIDATQRVKKLFKPFEFNEDSDSD</sequence>
<dbReference type="Pfam" id="PF04677">
    <property type="entry name" value="CwfJ_C_1"/>
    <property type="match status" value="1"/>
</dbReference>
<dbReference type="PANTHER" id="PTHR12072:SF4">
    <property type="entry name" value="CWF19-LIKE PROTEIN 1"/>
    <property type="match status" value="1"/>
</dbReference>
<feature type="domain" description="Cwf19-like C-terminal" evidence="4">
    <location>
        <begin position="315"/>
        <end position="431"/>
    </location>
</feature>
<proteinExistence type="inferred from homology"/>
<dbReference type="GO" id="GO:0071014">
    <property type="term" value="C:post-mRNA release spliceosomal complex"/>
    <property type="evidence" value="ECO:0007669"/>
    <property type="project" value="TreeGrafter"/>
</dbReference>
<reference evidence="8" key="1">
    <citation type="submission" date="2016-11" db="UniProtKB">
        <authorList>
            <consortium name="WormBaseParasite"/>
        </authorList>
    </citation>
    <scope>IDENTIFICATION</scope>
</reference>
<dbReference type="CDD" id="cd07380">
    <property type="entry name" value="MPP_CWF19_N"/>
    <property type="match status" value="1"/>
</dbReference>
<dbReference type="Gene3D" id="3.30.428.10">
    <property type="entry name" value="HIT-like"/>
    <property type="match status" value="1"/>
</dbReference>
<evidence type="ECO:0000259" key="4">
    <source>
        <dbReference type="Pfam" id="PF04677"/>
    </source>
</evidence>
<evidence type="ECO:0000313" key="5">
    <source>
        <dbReference type="EMBL" id="CAD5231905.1"/>
    </source>
</evidence>
<dbReference type="Proteomes" id="UP000582659">
    <property type="component" value="Unassembled WGS sequence"/>
</dbReference>
<dbReference type="WBParaSite" id="BXY_0344200.1">
    <property type="protein sequence ID" value="BXY_0344200.1"/>
    <property type="gene ID" value="BXY_0344200"/>
</dbReference>
<dbReference type="GO" id="GO:0000398">
    <property type="term" value="P:mRNA splicing, via spliceosome"/>
    <property type="evidence" value="ECO:0007669"/>
    <property type="project" value="TreeGrafter"/>
</dbReference>
<organism evidence="6 8">
    <name type="scientific">Bursaphelenchus xylophilus</name>
    <name type="common">Pinewood nematode worm</name>
    <name type="synonym">Aphelenchoides xylophilus</name>
    <dbReference type="NCBI Taxonomy" id="6326"/>
    <lineage>
        <taxon>Eukaryota</taxon>
        <taxon>Metazoa</taxon>
        <taxon>Ecdysozoa</taxon>
        <taxon>Nematoda</taxon>
        <taxon>Chromadorea</taxon>
        <taxon>Rhabditida</taxon>
        <taxon>Tylenchina</taxon>
        <taxon>Tylenchomorpha</taxon>
        <taxon>Aphelenchoidea</taxon>
        <taxon>Aphelenchoididae</taxon>
        <taxon>Bursaphelenchus</taxon>
    </lineage>
</organism>
<gene>
    <name evidence="5" type="ORF">BXYJ_LOCUS11996</name>
</gene>
<dbReference type="SUPFAM" id="SSF56300">
    <property type="entry name" value="Metallo-dependent phosphatases"/>
    <property type="match status" value="1"/>
</dbReference>
<dbReference type="Proteomes" id="UP000095284">
    <property type="component" value="Unplaced"/>
</dbReference>
<dbReference type="Pfam" id="PF04676">
    <property type="entry name" value="CwfJ_C_2"/>
    <property type="match status" value="1"/>
</dbReference>
<dbReference type="InterPro" id="IPR029052">
    <property type="entry name" value="Metallo-depent_PP-like"/>
</dbReference>
<dbReference type="InterPro" id="IPR040194">
    <property type="entry name" value="Cwf19-like"/>
</dbReference>
<comment type="similarity">
    <text evidence="1">Belongs to the CWF19 family.</text>
</comment>
<feature type="region of interest" description="Disordered" evidence="2">
    <location>
        <begin position="282"/>
        <end position="318"/>
    </location>
</feature>
<dbReference type="SMR" id="A0A1I7RRU4"/>
<dbReference type="InterPro" id="IPR036265">
    <property type="entry name" value="HIT-like_sf"/>
</dbReference>
<protein>
    <submittedName>
        <fullName evidence="5">(pine wood nematode) hypothetical protein</fullName>
    </submittedName>
</protein>
<feature type="domain" description="Cwf19-like protein C-terminal" evidence="3">
    <location>
        <begin position="445"/>
        <end position="529"/>
    </location>
</feature>
<dbReference type="EMBL" id="CAJFCV020000005">
    <property type="protein sequence ID" value="CAG9123470.1"/>
    <property type="molecule type" value="Genomic_DNA"/>
</dbReference>
<evidence type="ECO:0000313" key="6">
    <source>
        <dbReference type="Proteomes" id="UP000095284"/>
    </source>
</evidence>
<evidence type="ECO:0000313" key="7">
    <source>
        <dbReference type="Proteomes" id="UP000659654"/>
    </source>
</evidence>
<dbReference type="InterPro" id="IPR006768">
    <property type="entry name" value="Cwf19-like_C_dom-1"/>
</dbReference>
<evidence type="ECO:0000313" key="8">
    <source>
        <dbReference type="WBParaSite" id="BXY_0344200.1"/>
    </source>
</evidence>
<reference evidence="5" key="2">
    <citation type="submission" date="2020-09" db="EMBL/GenBank/DDBJ databases">
        <authorList>
            <person name="Kikuchi T."/>
        </authorList>
    </citation>
    <scope>NUCLEOTIDE SEQUENCE</scope>
    <source>
        <strain evidence="5">Ka4C1</strain>
    </source>
</reference>
<dbReference type="Proteomes" id="UP000659654">
    <property type="component" value="Unassembled WGS sequence"/>
</dbReference>
<dbReference type="PANTHER" id="PTHR12072">
    <property type="entry name" value="CWF19, CELL CYCLE CONTROL PROTEIN"/>
    <property type="match status" value="1"/>
</dbReference>
<dbReference type="AlphaFoldDB" id="A0A1I7RRU4"/>
<accession>A0A1I7RRU4</accession>
<dbReference type="InterPro" id="IPR006767">
    <property type="entry name" value="Cwf19-like_C_dom-2"/>
</dbReference>
<evidence type="ECO:0000256" key="2">
    <source>
        <dbReference type="SAM" id="MobiDB-lite"/>
    </source>
</evidence>